<protein>
    <submittedName>
        <fullName evidence="1">Uncharacterized protein</fullName>
    </submittedName>
</protein>
<proteinExistence type="predicted"/>
<name>A0A9P6LRE2_9FUNG</name>
<keyword evidence="2" id="KW-1185">Reference proteome</keyword>
<dbReference type="Proteomes" id="UP000749646">
    <property type="component" value="Unassembled WGS sequence"/>
</dbReference>
<evidence type="ECO:0000313" key="1">
    <source>
        <dbReference type="EMBL" id="KAF9920449.1"/>
    </source>
</evidence>
<evidence type="ECO:0000313" key="2">
    <source>
        <dbReference type="Proteomes" id="UP000749646"/>
    </source>
</evidence>
<sequence>VLVTNNTALQVPQLVRDVVASVGLNGLHCATFSVSMNAPIAGNTSGWEAYNKGDNHSELMDMEQLEKNGFKSHCGFGISKFKL</sequence>
<feature type="non-terminal residue" evidence="1">
    <location>
        <position position="1"/>
    </location>
</feature>
<reference evidence="1" key="1">
    <citation type="journal article" date="2020" name="Fungal Divers.">
        <title>Resolving the Mortierellaceae phylogeny through synthesis of multi-gene phylogenetics and phylogenomics.</title>
        <authorList>
            <person name="Vandepol N."/>
            <person name="Liber J."/>
            <person name="Desiro A."/>
            <person name="Na H."/>
            <person name="Kennedy M."/>
            <person name="Barry K."/>
            <person name="Grigoriev I.V."/>
            <person name="Miller A.N."/>
            <person name="O'Donnell K."/>
            <person name="Stajich J.E."/>
            <person name="Bonito G."/>
        </authorList>
    </citation>
    <scope>NUCLEOTIDE SEQUENCE</scope>
    <source>
        <strain evidence="1">MES-2147</strain>
    </source>
</reference>
<organism evidence="1 2">
    <name type="scientific">Modicella reniformis</name>
    <dbReference type="NCBI Taxonomy" id="1440133"/>
    <lineage>
        <taxon>Eukaryota</taxon>
        <taxon>Fungi</taxon>
        <taxon>Fungi incertae sedis</taxon>
        <taxon>Mucoromycota</taxon>
        <taxon>Mortierellomycotina</taxon>
        <taxon>Mortierellomycetes</taxon>
        <taxon>Mortierellales</taxon>
        <taxon>Mortierellaceae</taxon>
        <taxon>Modicella</taxon>
    </lineage>
</organism>
<dbReference type="AlphaFoldDB" id="A0A9P6LRE2"/>
<accession>A0A9P6LRE2</accession>
<dbReference type="EMBL" id="JAAAHW010011256">
    <property type="protein sequence ID" value="KAF9920449.1"/>
    <property type="molecule type" value="Genomic_DNA"/>
</dbReference>
<comment type="caution">
    <text evidence="1">The sequence shown here is derived from an EMBL/GenBank/DDBJ whole genome shotgun (WGS) entry which is preliminary data.</text>
</comment>
<gene>
    <name evidence="1" type="ORF">BGZ65_011248</name>
</gene>